<accession>A0A1I6SYL6</accession>
<dbReference type="Gene3D" id="3.10.450.50">
    <property type="match status" value="1"/>
</dbReference>
<keyword evidence="2" id="KW-1185">Reference proteome</keyword>
<evidence type="ECO:0000313" key="2">
    <source>
        <dbReference type="Proteomes" id="UP000198785"/>
    </source>
</evidence>
<dbReference type="Proteomes" id="UP000198785">
    <property type="component" value="Unassembled WGS sequence"/>
</dbReference>
<dbReference type="Pfam" id="PF16022">
    <property type="entry name" value="DUF4783"/>
    <property type="match status" value="1"/>
</dbReference>
<dbReference type="RefSeq" id="WP_170852626.1">
    <property type="nucleotide sequence ID" value="NZ_FOZZ01000005.1"/>
</dbReference>
<name>A0A1I6SYL6_9SPHI</name>
<organism evidence="1 2">
    <name type="scientific">Sphingobacterium wenxiniae</name>
    <dbReference type="NCBI Taxonomy" id="683125"/>
    <lineage>
        <taxon>Bacteria</taxon>
        <taxon>Pseudomonadati</taxon>
        <taxon>Bacteroidota</taxon>
        <taxon>Sphingobacteriia</taxon>
        <taxon>Sphingobacteriales</taxon>
        <taxon>Sphingobacteriaceae</taxon>
        <taxon>Sphingobacterium</taxon>
    </lineage>
</organism>
<protein>
    <recommendedName>
        <fullName evidence="3">DUF4783 domain-containing protein</fullName>
    </recommendedName>
</protein>
<dbReference type="AlphaFoldDB" id="A0A1I6SYL6"/>
<dbReference type="InterPro" id="IPR031977">
    <property type="entry name" value="DUF4783"/>
</dbReference>
<proteinExistence type="predicted"/>
<gene>
    <name evidence="1" type="ORF">SAMN05660206_105150</name>
</gene>
<sequence>MLLFTIGGLFFSANANEPMQSALEQVYSALKAGDAKALSRTFDTNLSLSIKKEEGVYTKFQAELLLQDFFRLNKVSELKEDQKVNNSANNFVVYRLISGTSVYRVFVKFSQNNRSAQVVELRIE</sequence>
<dbReference type="EMBL" id="FOZZ01000005">
    <property type="protein sequence ID" value="SFS81972.1"/>
    <property type="molecule type" value="Genomic_DNA"/>
</dbReference>
<evidence type="ECO:0008006" key="3">
    <source>
        <dbReference type="Google" id="ProtNLM"/>
    </source>
</evidence>
<dbReference type="STRING" id="683125.SAMN05660206_105150"/>
<evidence type="ECO:0000313" key="1">
    <source>
        <dbReference type="EMBL" id="SFS81972.1"/>
    </source>
</evidence>
<reference evidence="1 2" key="1">
    <citation type="submission" date="2016-10" db="EMBL/GenBank/DDBJ databases">
        <authorList>
            <person name="de Groot N.N."/>
        </authorList>
    </citation>
    <scope>NUCLEOTIDE SEQUENCE [LARGE SCALE GENOMIC DNA]</scope>
    <source>
        <strain evidence="1 2">DSM 22789</strain>
    </source>
</reference>